<gene>
    <name evidence="8" type="primary">rpsH</name>
    <name evidence="10" type="ORF">BWK73_32575</name>
</gene>
<dbReference type="Gene3D" id="3.30.1370.30">
    <property type="match status" value="1"/>
</dbReference>
<evidence type="ECO:0000256" key="7">
    <source>
        <dbReference type="ARBA" id="ARBA00046740"/>
    </source>
</evidence>
<dbReference type="NCBIfam" id="NF001109">
    <property type="entry name" value="PRK00136.1"/>
    <property type="match status" value="1"/>
</dbReference>
<keyword evidence="4 8" id="KW-0689">Ribosomal protein</keyword>
<dbReference type="GO" id="GO:1990904">
    <property type="term" value="C:ribonucleoprotein complex"/>
    <property type="evidence" value="ECO:0007669"/>
    <property type="project" value="UniProtKB-KW"/>
</dbReference>
<dbReference type="Pfam" id="PF00410">
    <property type="entry name" value="Ribosomal_S8"/>
    <property type="match status" value="1"/>
</dbReference>
<comment type="caution">
    <text evidence="10">The sequence shown here is derived from an EMBL/GenBank/DDBJ whole genome shotgun (WGS) entry which is preliminary data.</text>
</comment>
<dbReference type="PROSITE" id="PS00053">
    <property type="entry name" value="RIBOSOMAL_S8"/>
    <property type="match status" value="1"/>
</dbReference>
<dbReference type="InterPro" id="IPR047863">
    <property type="entry name" value="Ribosomal_uS8_CS"/>
</dbReference>
<name>A0A1Y1QHX0_9GAMM</name>
<keyword evidence="2 8" id="KW-0699">rRNA-binding</keyword>
<evidence type="ECO:0000256" key="3">
    <source>
        <dbReference type="ARBA" id="ARBA00022884"/>
    </source>
</evidence>
<comment type="subunit">
    <text evidence="7 8">Part of the 30S ribosomal subunit. Contacts proteins S5 and S12.</text>
</comment>
<comment type="function">
    <text evidence="8">One of the primary rRNA binding proteins, it binds directly to 16S rRNA central domain where it helps coordinate assembly of the platform of the 30S subunit.</text>
</comment>
<dbReference type="EMBL" id="MTEJ01000272">
    <property type="protein sequence ID" value="OQX05833.1"/>
    <property type="molecule type" value="Genomic_DNA"/>
</dbReference>
<comment type="similarity">
    <text evidence="1 8 9">Belongs to the universal ribosomal protein uS8 family.</text>
</comment>
<dbReference type="InterPro" id="IPR000630">
    <property type="entry name" value="Ribosomal_uS8"/>
</dbReference>
<dbReference type="GO" id="GO:0006412">
    <property type="term" value="P:translation"/>
    <property type="evidence" value="ECO:0007669"/>
    <property type="project" value="UniProtKB-UniRule"/>
</dbReference>
<dbReference type="FunFam" id="3.30.1370.30:FF:000002">
    <property type="entry name" value="30S ribosomal protein S8"/>
    <property type="match status" value="1"/>
</dbReference>
<dbReference type="SUPFAM" id="SSF56047">
    <property type="entry name" value="Ribosomal protein S8"/>
    <property type="match status" value="1"/>
</dbReference>
<dbReference type="GO" id="GO:0005840">
    <property type="term" value="C:ribosome"/>
    <property type="evidence" value="ECO:0007669"/>
    <property type="project" value="UniProtKB-KW"/>
</dbReference>
<evidence type="ECO:0000256" key="6">
    <source>
        <dbReference type="ARBA" id="ARBA00035258"/>
    </source>
</evidence>
<dbReference type="GO" id="GO:0003735">
    <property type="term" value="F:structural constituent of ribosome"/>
    <property type="evidence" value="ECO:0007669"/>
    <property type="project" value="InterPro"/>
</dbReference>
<dbReference type="PANTHER" id="PTHR11758">
    <property type="entry name" value="40S RIBOSOMAL PROTEIN S15A"/>
    <property type="match status" value="1"/>
</dbReference>
<dbReference type="AlphaFoldDB" id="A0A1Y1QHX0"/>
<evidence type="ECO:0000313" key="11">
    <source>
        <dbReference type="Proteomes" id="UP000192491"/>
    </source>
</evidence>
<evidence type="ECO:0000256" key="8">
    <source>
        <dbReference type="HAMAP-Rule" id="MF_01302"/>
    </source>
</evidence>
<reference evidence="10 11" key="1">
    <citation type="submission" date="2017-01" db="EMBL/GenBank/DDBJ databases">
        <title>Novel large sulfur bacteria in the metagenomes of groundwater-fed chemosynthetic microbial mats in the Lake Huron basin.</title>
        <authorList>
            <person name="Sharrar A.M."/>
            <person name="Flood B.E."/>
            <person name="Bailey J.V."/>
            <person name="Jones D.S."/>
            <person name="Biddanda B."/>
            <person name="Ruberg S.A."/>
            <person name="Marcus D.N."/>
            <person name="Dick G.J."/>
        </authorList>
    </citation>
    <scope>NUCLEOTIDE SEQUENCE [LARGE SCALE GENOMIC DNA]</scope>
    <source>
        <strain evidence="10">A8</strain>
    </source>
</reference>
<evidence type="ECO:0000256" key="9">
    <source>
        <dbReference type="RuleBase" id="RU003660"/>
    </source>
</evidence>
<dbReference type="Proteomes" id="UP000192491">
    <property type="component" value="Unassembled WGS sequence"/>
</dbReference>
<accession>A0A1Y1QHX0</accession>
<dbReference type="Gene3D" id="3.30.1490.10">
    <property type="match status" value="1"/>
</dbReference>
<evidence type="ECO:0000256" key="5">
    <source>
        <dbReference type="ARBA" id="ARBA00023274"/>
    </source>
</evidence>
<evidence type="ECO:0000256" key="2">
    <source>
        <dbReference type="ARBA" id="ARBA00022730"/>
    </source>
</evidence>
<proteinExistence type="inferred from homology"/>
<keyword evidence="5 8" id="KW-0687">Ribonucleoprotein</keyword>
<evidence type="ECO:0000256" key="4">
    <source>
        <dbReference type="ARBA" id="ARBA00022980"/>
    </source>
</evidence>
<dbReference type="FunFam" id="3.30.1490.10:FF:000001">
    <property type="entry name" value="30S ribosomal protein S8"/>
    <property type="match status" value="1"/>
</dbReference>
<keyword evidence="3 8" id="KW-0694">RNA-binding</keyword>
<evidence type="ECO:0000313" key="10">
    <source>
        <dbReference type="EMBL" id="OQX05833.1"/>
    </source>
</evidence>
<organism evidence="10 11">
    <name type="scientific">Thiothrix lacustris</name>
    <dbReference type="NCBI Taxonomy" id="525917"/>
    <lineage>
        <taxon>Bacteria</taxon>
        <taxon>Pseudomonadati</taxon>
        <taxon>Pseudomonadota</taxon>
        <taxon>Gammaproteobacteria</taxon>
        <taxon>Thiotrichales</taxon>
        <taxon>Thiotrichaceae</taxon>
        <taxon>Thiothrix</taxon>
    </lineage>
</organism>
<evidence type="ECO:0000256" key="1">
    <source>
        <dbReference type="ARBA" id="ARBA00006471"/>
    </source>
</evidence>
<dbReference type="InterPro" id="IPR035987">
    <property type="entry name" value="Ribosomal_uS8_sf"/>
</dbReference>
<dbReference type="HAMAP" id="MF_01302_B">
    <property type="entry name" value="Ribosomal_uS8_B"/>
    <property type="match status" value="1"/>
</dbReference>
<sequence>MSMSDPIADMLTRIRNGQRANKVNVTFPASRQKKAILAVLEEEGYIAGFEAGEAEGKPVTTVKLKYFQGKPVISSVKRVSRPGLRIFRGKDELPKVMGGYGIAIISTSRGVMSDRAARAAGQGGEVLCVVE</sequence>
<protein>
    <recommendedName>
        <fullName evidence="6 8">Small ribosomal subunit protein uS8</fullName>
    </recommendedName>
</protein>
<dbReference type="GO" id="GO:0005737">
    <property type="term" value="C:cytoplasm"/>
    <property type="evidence" value="ECO:0007669"/>
    <property type="project" value="UniProtKB-ARBA"/>
</dbReference>
<dbReference type="GO" id="GO:0019843">
    <property type="term" value="F:rRNA binding"/>
    <property type="evidence" value="ECO:0007669"/>
    <property type="project" value="UniProtKB-UniRule"/>
</dbReference>